<dbReference type="InterPro" id="IPR016067">
    <property type="entry name" value="S-AdoMet_deCO2ase_core"/>
</dbReference>
<evidence type="ECO:0000256" key="5">
    <source>
        <dbReference type="ARBA" id="ARBA00023115"/>
    </source>
</evidence>
<evidence type="ECO:0000256" key="4">
    <source>
        <dbReference type="ARBA" id="ARBA00023066"/>
    </source>
</evidence>
<dbReference type="NCBIfam" id="TIGR03330">
    <property type="entry name" value="SAM_DCase_Bsu"/>
    <property type="match status" value="1"/>
</dbReference>
<evidence type="ECO:0000256" key="1">
    <source>
        <dbReference type="ARBA" id="ARBA00001928"/>
    </source>
</evidence>
<keyword evidence="8" id="KW-0704">Schiff base</keyword>
<evidence type="ECO:0000256" key="6">
    <source>
        <dbReference type="ARBA" id="ARBA00023145"/>
    </source>
</evidence>
<keyword evidence="5" id="KW-0620">Polyamine biosynthesis</keyword>
<dbReference type="STRING" id="1798410.A3H63_00415"/>
<dbReference type="GO" id="GO:0004014">
    <property type="term" value="F:adenosylmethionine decarboxylase activity"/>
    <property type="evidence" value="ECO:0007669"/>
    <property type="project" value="InterPro"/>
</dbReference>
<dbReference type="InterPro" id="IPR017716">
    <property type="entry name" value="S-AdoMet_deCOase_pro-enz"/>
</dbReference>
<protein>
    <submittedName>
        <fullName evidence="10">S-adenosylmethionine decarboxylase proenzyme</fullName>
    </submittedName>
</protein>
<reference evidence="10 11" key="1">
    <citation type="journal article" date="2016" name="Nat. Commun.">
        <title>Thousands of microbial genomes shed light on interconnected biogeochemical processes in an aquifer system.</title>
        <authorList>
            <person name="Anantharaman K."/>
            <person name="Brown C.T."/>
            <person name="Hug L.A."/>
            <person name="Sharon I."/>
            <person name="Castelle C.J."/>
            <person name="Probst A.J."/>
            <person name="Thomas B.C."/>
            <person name="Singh A."/>
            <person name="Wilkins M.J."/>
            <person name="Karaoz U."/>
            <person name="Brodie E.L."/>
            <person name="Williams K.H."/>
            <person name="Hubbard S.S."/>
            <person name="Banfield J.F."/>
        </authorList>
    </citation>
    <scope>NUCLEOTIDE SEQUENCE [LARGE SCALE GENOMIC DNA]</scope>
</reference>
<sequence length="120" mass="13732">MKKSLHILADFFDCRCDKSLLIDSVLLRKEMKQVISGVGFTAITSAFHRFKGGGGVSGVYILAESHCAIHTWPEKQSVSFDLFFCNYTKDNSRKALRAFNALRAIFQPKKFIKRELRRDL</sequence>
<accession>A0A1G1ZTI2</accession>
<dbReference type="PANTHER" id="PTHR33866:SF2">
    <property type="entry name" value="S-ADENOSYLMETHIONINE DECARBOXYLASE PROENZYME"/>
    <property type="match status" value="1"/>
</dbReference>
<dbReference type="EMBL" id="MHJM01000015">
    <property type="protein sequence ID" value="OGY67862.1"/>
    <property type="molecule type" value="Genomic_DNA"/>
</dbReference>
<keyword evidence="2" id="KW-0210">Decarboxylase</keyword>
<evidence type="ECO:0000256" key="3">
    <source>
        <dbReference type="ARBA" id="ARBA00022813"/>
    </source>
</evidence>
<evidence type="ECO:0000256" key="9">
    <source>
        <dbReference type="ARBA" id="ARBA00023317"/>
    </source>
</evidence>
<evidence type="ECO:0000256" key="7">
    <source>
        <dbReference type="ARBA" id="ARBA00023239"/>
    </source>
</evidence>
<dbReference type="Pfam" id="PF02675">
    <property type="entry name" value="AdoMet_dc"/>
    <property type="match status" value="1"/>
</dbReference>
<evidence type="ECO:0000256" key="8">
    <source>
        <dbReference type="ARBA" id="ARBA00023270"/>
    </source>
</evidence>
<keyword evidence="7" id="KW-0456">Lyase</keyword>
<dbReference type="Proteomes" id="UP000176284">
    <property type="component" value="Unassembled WGS sequence"/>
</dbReference>
<organism evidence="10 11">
    <name type="scientific">Candidatus Harrisonbacteria bacterium RIFCSPLOWO2_02_FULL_45_10c</name>
    <dbReference type="NCBI Taxonomy" id="1798410"/>
    <lineage>
        <taxon>Bacteria</taxon>
        <taxon>Candidatus Harrisoniibacteriota</taxon>
    </lineage>
</organism>
<keyword evidence="6" id="KW-0865">Zymogen</keyword>
<dbReference type="GO" id="GO:0005829">
    <property type="term" value="C:cytosol"/>
    <property type="evidence" value="ECO:0007669"/>
    <property type="project" value="TreeGrafter"/>
</dbReference>
<comment type="cofactor">
    <cofactor evidence="1">
        <name>pyruvate</name>
        <dbReference type="ChEBI" id="CHEBI:15361"/>
    </cofactor>
</comment>
<name>A0A1G1ZTI2_9BACT</name>
<dbReference type="GO" id="GO:0008295">
    <property type="term" value="P:spermidine biosynthetic process"/>
    <property type="evidence" value="ECO:0007669"/>
    <property type="project" value="UniProtKB-KW"/>
</dbReference>
<keyword evidence="4" id="KW-0745">Spermidine biosynthesis</keyword>
<dbReference type="SUPFAM" id="SSF56276">
    <property type="entry name" value="S-adenosylmethionine decarboxylase"/>
    <property type="match status" value="1"/>
</dbReference>
<dbReference type="PANTHER" id="PTHR33866">
    <property type="entry name" value="S-ADENOSYLMETHIONINE DECARBOXYLASE PROENZYME"/>
    <property type="match status" value="1"/>
</dbReference>
<evidence type="ECO:0000313" key="10">
    <source>
        <dbReference type="EMBL" id="OGY67862.1"/>
    </source>
</evidence>
<evidence type="ECO:0000256" key="2">
    <source>
        <dbReference type="ARBA" id="ARBA00022793"/>
    </source>
</evidence>
<proteinExistence type="predicted"/>
<dbReference type="InterPro" id="IPR003826">
    <property type="entry name" value="AdoMetDC_fam_prok"/>
</dbReference>
<dbReference type="Gene3D" id="3.60.90.10">
    <property type="entry name" value="S-adenosylmethionine decarboxylase"/>
    <property type="match status" value="1"/>
</dbReference>
<keyword evidence="9" id="KW-0670">Pyruvate</keyword>
<evidence type="ECO:0000313" key="11">
    <source>
        <dbReference type="Proteomes" id="UP000176284"/>
    </source>
</evidence>
<dbReference type="AlphaFoldDB" id="A0A1G1ZTI2"/>
<comment type="caution">
    <text evidence="10">The sequence shown here is derived from an EMBL/GenBank/DDBJ whole genome shotgun (WGS) entry which is preliminary data.</text>
</comment>
<keyword evidence="3" id="KW-0068">Autocatalytic cleavage</keyword>
<gene>
    <name evidence="10" type="ORF">A3H63_00415</name>
</gene>